<dbReference type="Pfam" id="PF17906">
    <property type="entry name" value="HTH_48"/>
    <property type="match status" value="1"/>
</dbReference>
<accession>A0AAD4R1D1</accession>
<dbReference type="Proteomes" id="UP001201812">
    <property type="component" value="Unassembled WGS sequence"/>
</dbReference>
<dbReference type="EMBL" id="JAKKPZ010000086">
    <property type="protein sequence ID" value="KAI1703207.1"/>
    <property type="molecule type" value="Genomic_DNA"/>
</dbReference>
<dbReference type="AlphaFoldDB" id="A0AAD4R1D1"/>
<protein>
    <submittedName>
        <fullName evidence="3">Histone-lysine N-methyltransferase SETMAR-like</fullName>
    </submittedName>
</protein>
<evidence type="ECO:0000259" key="2">
    <source>
        <dbReference type="Pfam" id="PF17906"/>
    </source>
</evidence>
<evidence type="ECO:0000256" key="1">
    <source>
        <dbReference type="SAM" id="MobiDB-lite"/>
    </source>
</evidence>
<sequence>MSEKSNLLAENSSGGEYIRFEEKSQEEQVAIAMTPKPWIKRDDVEKIAIRCRMLAEFDAGRSAKKAAENICDIFGEGTLKHVTCQRWFQKFRKGDTNSIDRTMRYIFLNWEDPTPTFDNLRKEGELLEKNVMRAYNAKKKMEIRVEPRFAAHTIYRTFDYPHKIVILDVCGKSRFNYPNLSSELENSAIAMESTGQAQNASVVDPPQSSTVHNDMEQPME</sequence>
<comment type="caution">
    <text evidence="3">The sequence shown here is derived from an EMBL/GenBank/DDBJ whole genome shotgun (WGS) entry which is preliminary data.</text>
</comment>
<feature type="compositionally biased region" description="Polar residues" evidence="1">
    <location>
        <begin position="193"/>
        <end position="212"/>
    </location>
</feature>
<evidence type="ECO:0000313" key="3">
    <source>
        <dbReference type="EMBL" id="KAI1703207.1"/>
    </source>
</evidence>
<evidence type="ECO:0000313" key="4">
    <source>
        <dbReference type="Proteomes" id="UP001201812"/>
    </source>
</evidence>
<feature type="region of interest" description="Disordered" evidence="1">
    <location>
        <begin position="193"/>
        <end position="220"/>
    </location>
</feature>
<name>A0AAD4R1D1_9BILA</name>
<dbReference type="Gene3D" id="1.10.10.1450">
    <property type="match status" value="1"/>
</dbReference>
<keyword evidence="4" id="KW-1185">Reference proteome</keyword>
<feature type="domain" description="Mos1 transposase HTH" evidence="2">
    <location>
        <begin position="46"/>
        <end position="95"/>
    </location>
</feature>
<organism evidence="3 4">
    <name type="scientific">Ditylenchus destructor</name>
    <dbReference type="NCBI Taxonomy" id="166010"/>
    <lineage>
        <taxon>Eukaryota</taxon>
        <taxon>Metazoa</taxon>
        <taxon>Ecdysozoa</taxon>
        <taxon>Nematoda</taxon>
        <taxon>Chromadorea</taxon>
        <taxon>Rhabditida</taxon>
        <taxon>Tylenchina</taxon>
        <taxon>Tylenchomorpha</taxon>
        <taxon>Sphaerularioidea</taxon>
        <taxon>Anguinidae</taxon>
        <taxon>Anguininae</taxon>
        <taxon>Ditylenchus</taxon>
    </lineage>
</organism>
<proteinExistence type="predicted"/>
<reference evidence="3" key="1">
    <citation type="submission" date="2022-01" db="EMBL/GenBank/DDBJ databases">
        <title>Genome Sequence Resource for Two Populations of Ditylenchus destructor, the Migratory Endoparasitic Phytonematode.</title>
        <authorList>
            <person name="Zhang H."/>
            <person name="Lin R."/>
            <person name="Xie B."/>
        </authorList>
    </citation>
    <scope>NUCLEOTIDE SEQUENCE</scope>
    <source>
        <strain evidence="3">BazhouSP</strain>
    </source>
</reference>
<dbReference type="InterPro" id="IPR041426">
    <property type="entry name" value="Mos1_HTH"/>
</dbReference>
<gene>
    <name evidence="3" type="ORF">DdX_15040</name>
</gene>